<dbReference type="EMBL" id="JAUEQX010000007">
    <property type="protein sequence ID" value="MDW3777011.1"/>
    <property type="molecule type" value="Genomic_DNA"/>
</dbReference>
<evidence type="ECO:0000313" key="1">
    <source>
        <dbReference type="EMBL" id="MDW3777011.1"/>
    </source>
</evidence>
<comment type="caution">
    <text evidence="1">The sequence shown here is derived from an EMBL/GenBank/DDBJ whole genome shotgun (WGS) entry which is preliminary data.</text>
</comment>
<dbReference type="AlphaFoldDB" id="A0AAW9C4C9"/>
<dbReference type="Pfam" id="PF10139">
    <property type="entry name" value="Virul_Fac"/>
    <property type="match status" value="2"/>
</dbReference>
<gene>
    <name evidence="1" type="ORF">QWU01_09330</name>
</gene>
<evidence type="ECO:0000313" key="2">
    <source>
        <dbReference type="Proteomes" id="UP001276300"/>
    </source>
</evidence>
<sequence length="707" mass="78807">MTSVQNVMEWLNVTRQTHSALDEDADALLTRLLGLDAQQQTHQLASQRRASIALFGHSQASKAHLLRTLCGSGDGRLAVQAGSKTLDYFSHINPGHSLTQMAVRFSRDPATPDDAFPLRLMLMSEAELVQLFISHAIQRGDVRAPDASVIAQRLRGWQSLRQPQPVPGITRAEIAAIARFWRDTLPTSYQQIDDALWYQFAHLLPSLDLTARARAWSLLWGEQQELTQQWLKLAHTLHQLGNRRAVMAPLSLLVDAFTLPMDAFLTPGGESEDAVLVHPLTAEGYQNAVSIPATTLALLTVELVLSTENGVLDNVDILDIPVPQTTSESPLWACKCRWLLDHYRQQRQPDILLVCNATAQRAMIPATAKALLRWVNETQPAQENKLPGLVWAITPEDDRFVHQRHFDEAIQQLVGKPGQHWGTLQALDHSSLQRLVEWLSQATLPELRQRRFTAIASGYQQQLQALCQPLLATTENHAAQAQTAIRELQTHASHHGELLESLLPDLAAFDALCQVQQQREEKVSGLFTEVVDLFAAPETPQQSAQFHQDQGSQAYALWCKHLRQWSRQPHAVLTPATQQQLTLTLIAASQRMALAQKLRRVSAEQQAGAAQLRATLGDFINWLGYAELPADRRPASRVVKDSAIFAHSAAASSARLTQLGEQPVHAATRYVYDWLVALYARSTEAGEEMNLLQLDPHAQRQLQSLLQ</sequence>
<proteinExistence type="predicted"/>
<protein>
    <submittedName>
        <fullName evidence="1">Virulence factor SrfC family protein</fullName>
    </submittedName>
</protein>
<dbReference type="RefSeq" id="WP_313157550.1">
    <property type="nucleotide sequence ID" value="NZ_DAMAZS010000001.1"/>
</dbReference>
<dbReference type="Proteomes" id="UP001276300">
    <property type="component" value="Unassembled WGS sequence"/>
</dbReference>
<accession>A0AAW9C4C9</accession>
<dbReference type="PIRSF" id="PIRSF034586">
    <property type="entry name" value="Vir_effector_SfrC"/>
    <property type="match status" value="1"/>
</dbReference>
<name>A0AAW9C4C9_KLUCR</name>
<organism evidence="1 2">
    <name type="scientific">Kluyvera cryocrescens</name>
    <name type="common">Kluyvera citrophila</name>
    <dbReference type="NCBI Taxonomy" id="580"/>
    <lineage>
        <taxon>Bacteria</taxon>
        <taxon>Pseudomonadati</taxon>
        <taxon>Pseudomonadota</taxon>
        <taxon>Gammaproteobacteria</taxon>
        <taxon>Enterobacterales</taxon>
        <taxon>Enterobacteriaceae</taxon>
        <taxon>Kluyvera</taxon>
    </lineage>
</organism>
<dbReference type="InterPro" id="IPR017030">
    <property type="entry name" value="Vir_effector_SfrC"/>
</dbReference>
<reference evidence="1" key="1">
    <citation type="journal article" date="2023" name="J Glob Antimicrob Resist">
        <title>Emergence of NDM-1 and KPC-3 carbapenemases in Kluyvera cryocrescens: Investigating genetic heterogeneity and acquisition routes of blaNDM-1 in Enterobacterales species in Portugal.</title>
        <authorList>
            <person name="Loiodice M."/>
            <person name="Ribeiro M."/>
            <person name="Peixe L."/>
            <person name="Novais A."/>
        </authorList>
    </citation>
    <scope>NUCLEOTIDE SEQUENCE</scope>
    <source>
        <strain evidence="1">K629</strain>
    </source>
</reference>